<evidence type="ECO:0000313" key="13">
    <source>
        <dbReference type="RefSeq" id="XP_007516410.3"/>
    </source>
</evidence>
<dbReference type="eggNOG" id="ENOG502S5DU">
    <property type="taxonomic scope" value="Eukaryota"/>
</dbReference>
<dbReference type="GO" id="GO:0009986">
    <property type="term" value="C:cell surface"/>
    <property type="evidence" value="ECO:0007669"/>
    <property type="project" value="TreeGrafter"/>
</dbReference>
<evidence type="ECO:0000256" key="2">
    <source>
        <dbReference type="ARBA" id="ARBA00022692"/>
    </source>
</evidence>
<keyword evidence="6" id="KW-1015">Disulfide bond</keyword>
<dbReference type="Proteomes" id="UP001652624">
    <property type="component" value="Chromosome 9"/>
</dbReference>
<keyword evidence="3 10" id="KW-0732">Signal</keyword>
<dbReference type="InParanoid" id="A0A1S2ZAI6"/>
<dbReference type="InterPro" id="IPR047164">
    <property type="entry name" value="OX2G-like"/>
</dbReference>
<dbReference type="GO" id="GO:0150079">
    <property type="term" value="P:negative regulation of neuroinflammatory response"/>
    <property type="evidence" value="ECO:0007669"/>
    <property type="project" value="TreeGrafter"/>
</dbReference>
<dbReference type="GO" id="GO:0050776">
    <property type="term" value="P:regulation of immune response"/>
    <property type="evidence" value="ECO:0007669"/>
    <property type="project" value="InterPro"/>
</dbReference>
<dbReference type="Pfam" id="PF00047">
    <property type="entry name" value="ig"/>
    <property type="match status" value="1"/>
</dbReference>
<dbReference type="InterPro" id="IPR033321">
    <property type="entry name" value="CD200_Ig_V_dom"/>
</dbReference>
<evidence type="ECO:0000256" key="3">
    <source>
        <dbReference type="ARBA" id="ARBA00022729"/>
    </source>
</evidence>
<evidence type="ECO:0000256" key="7">
    <source>
        <dbReference type="ARBA" id="ARBA00023180"/>
    </source>
</evidence>
<reference evidence="13" key="1">
    <citation type="submission" date="2025-08" db="UniProtKB">
        <authorList>
            <consortium name="RefSeq"/>
        </authorList>
    </citation>
    <scope>IDENTIFICATION</scope>
</reference>
<dbReference type="RefSeq" id="XP_007516410.3">
    <property type="nucleotide sequence ID" value="XM_007516348.3"/>
</dbReference>
<proteinExistence type="predicted"/>
<evidence type="ECO:0000256" key="5">
    <source>
        <dbReference type="ARBA" id="ARBA00023136"/>
    </source>
</evidence>
<feature type="domain" description="Ig-like" evidence="11">
    <location>
        <begin position="22"/>
        <end position="129"/>
    </location>
</feature>
<evidence type="ECO:0000259" key="11">
    <source>
        <dbReference type="PROSITE" id="PS50835"/>
    </source>
</evidence>
<sequence length="267" mass="30395">MEMLVLRRLFHLSTCRLIWILPAVVLCRAQVMTQDVGVQLNTPASLRCTLQSSQEVLIVTWQKIKQGSPENMVTYSKNHGVVLQPPYKDKVNITQLELRNSTITFWNTTLEDDGCYNCFFNTFGSGKISGITCLRIIVQPTGFLHYKLFEDHLNVTCSANARPAPMILWNVSGSGFENSTEIIYHPNGTTSVTSVLHFKDPKSQVGKQLICLVKHLENVKVFKETVHKGFWFSVPLLLSIVSLIILLVLISILLYWKRHRHQDRGKL</sequence>
<dbReference type="SUPFAM" id="SSF48726">
    <property type="entry name" value="Immunoglobulin"/>
    <property type="match status" value="2"/>
</dbReference>
<evidence type="ECO:0000256" key="4">
    <source>
        <dbReference type="ARBA" id="ARBA00022989"/>
    </source>
</evidence>
<evidence type="ECO:0000256" key="1">
    <source>
        <dbReference type="ARBA" id="ARBA00004479"/>
    </source>
</evidence>
<evidence type="ECO:0000256" key="9">
    <source>
        <dbReference type="SAM" id="Phobius"/>
    </source>
</evidence>
<evidence type="ECO:0000256" key="8">
    <source>
        <dbReference type="ARBA" id="ARBA00023319"/>
    </source>
</evidence>
<organism evidence="12 13">
    <name type="scientific">Erinaceus europaeus</name>
    <name type="common">Western European hedgehog</name>
    <dbReference type="NCBI Taxonomy" id="9365"/>
    <lineage>
        <taxon>Eukaryota</taxon>
        <taxon>Metazoa</taxon>
        <taxon>Chordata</taxon>
        <taxon>Craniata</taxon>
        <taxon>Vertebrata</taxon>
        <taxon>Euteleostomi</taxon>
        <taxon>Mammalia</taxon>
        <taxon>Eutheria</taxon>
        <taxon>Laurasiatheria</taxon>
        <taxon>Eulipotyphla</taxon>
        <taxon>Erinaceidae</taxon>
        <taxon>Erinaceinae</taxon>
        <taxon>Erinaceus</taxon>
    </lineage>
</organism>
<comment type="subcellular location">
    <subcellularLocation>
        <location evidence="1">Membrane</location>
        <topology evidence="1">Single-pass type I membrane protein</topology>
    </subcellularLocation>
</comment>
<keyword evidence="4 9" id="KW-1133">Transmembrane helix</keyword>
<feature type="transmembrane region" description="Helical" evidence="9">
    <location>
        <begin position="230"/>
        <end position="256"/>
    </location>
</feature>
<dbReference type="CDD" id="cd05846">
    <property type="entry name" value="IgV_1_MRC-OX-2_like"/>
    <property type="match status" value="1"/>
</dbReference>
<dbReference type="InterPro" id="IPR013783">
    <property type="entry name" value="Ig-like_fold"/>
</dbReference>
<dbReference type="GO" id="GO:0043031">
    <property type="term" value="P:negative regulation of macrophage activation"/>
    <property type="evidence" value="ECO:0007669"/>
    <property type="project" value="InterPro"/>
</dbReference>
<dbReference type="InterPro" id="IPR007110">
    <property type="entry name" value="Ig-like_dom"/>
</dbReference>
<dbReference type="SMART" id="SM00406">
    <property type="entry name" value="IGv"/>
    <property type="match status" value="1"/>
</dbReference>
<dbReference type="InterPro" id="IPR013106">
    <property type="entry name" value="Ig_V-set"/>
</dbReference>
<dbReference type="InterPro" id="IPR003599">
    <property type="entry name" value="Ig_sub"/>
</dbReference>
<dbReference type="FunCoup" id="A0A1S2ZAI6">
    <property type="interactions" value="150"/>
</dbReference>
<dbReference type="PANTHER" id="PTHR46841">
    <property type="entry name" value="OX-2 MEMBRANE GLYCOPROTEIN"/>
    <property type="match status" value="1"/>
</dbReference>
<dbReference type="STRING" id="9365.ENSEEUP00000004709"/>
<dbReference type="InterPro" id="IPR013151">
    <property type="entry name" value="Immunoglobulin_dom"/>
</dbReference>
<dbReference type="PROSITE" id="PS50835">
    <property type="entry name" value="IG_LIKE"/>
    <property type="match status" value="1"/>
</dbReference>
<protein>
    <submittedName>
        <fullName evidence="13">OX-2 membrane glycoprotein isoform X1</fullName>
    </submittedName>
</protein>
<dbReference type="GO" id="GO:0043025">
    <property type="term" value="C:neuronal cell body"/>
    <property type="evidence" value="ECO:0007669"/>
    <property type="project" value="TreeGrafter"/>
</dbReference>
<gene>
    <name evidence="13" type="primary">CD200</name>
</gene>
<evidence type="ECO:0000256" key="10">
    <source>
        <dbReference type="SAM" id="SignalP"/>
    </source>
</evidence>
<evidence type="ECO:0000256" key="6">
    <source>
        <dbReference type="ARBA" id="ARBA00023157"/>
    </source>
</evidence>
<dbReference type="OrthoDB" id="8749387at2759"/>
<dbReference type="CTD" id="4345"/>
<name>A0A1S2ZAI6_ERIEU</name>
<keyword evidence="5 9" id="KW-0472">Membrane</keyword>
<feature type="signal peptide" evidence="10">
    <location>
        <begin position="1"/>
        <end position="29"/>
    </location>
</feature>
<dbReference type="AlphaFoldDB" id="A0A1S2ZAI6"/>
<accession>A0A1S2ZAI6</accession>
<dbReference type="GO" id="GO:0034113">
    <property type="term" value="P:heterotypic cell-cell adhesion"/>
    <property type="evidence" value="ECO:0007669"/>
    <property type="project" value="TreeGrafter"/>
</dbReference>
<keyword evidence="8" id="KW-0393">Immunoglobulin domain</keyword>
<dbReference type="Pfam" id="PF07686">
    <property type="entry name" value="V-set"/>
    <property type="match status" value="1"/>
</dbReference>
<keyword evidence="12" id="KW-1185">Reference proteome</keyword>
<dbReference type="GO" id="GO:0098632">
    <property type="term" value="F:cell-cell adhesion mediator activity"/>
    <property type="evidence" value="ECO:0007669"/>
    <property type="project" value="InterPro"/>
</dbReference>
<dbReference type="InterPro" id="IPR036179">
    <property type="entry name" value="Ig-like_dom_sf"/>
</dbReference>
<dbReference type="GO" id="GO:0016020">
    <property type="term" value="C:membrane"/>
    <property type="evidence" value="ECO:0007669"/>
    <property type="project" value="UniProtKB-SubCell"/>
</dbReference>
<feature type="chain" id="PRO_5046056975" evidence="10">
    <location>
        <begin position="30"/>
        <end position="267"/>
    </location>
</feature>
<dbReference type="GeneID" id="103107553"/>
<evidence type="ECO:0000313" key="12">
    <source>
        <dbReference type="Proteomes" id="UP001652624"/>
    </source>
</evidence>
<keyword evidence="2 9" id="KW-0812">Transmembrane</keyword>
<dbReference type="PANTHER" id="PTHR46841:SF3">
    <property type="entry name" value="OX-2 MEMBRANE GLYCOPROTEIN"/>
    <property type="match status" value="1"/>
</dbReference>
<keyword evidence="7" id="KW-0325">Glycoprotein</keyword>
<dbReference type="SMART" id="SM00409">
    <property type="entry name" value="IG"/>
    <property type="match status" value="1"/>
</dbReference>
<dbReference type="GO" id="GO:0030424">
    <property type="term" value="C:axon"/>
    <property type="evidence" value="ECO:0007669"/>
    <property type="project" value="TreeGrafter"/>
</dbReference>
<dbReference type="Gene3D" id="2.60.40.10">
    <property type="entry name" value="Immunoglobulins"/>
    <property type="match status" value="2"/>
</dbReference>